<sequence>MSMEENNIPLLTSTKWEESPRSKASFDADEDDILPINGVKNFVKEFHYESKKLWYLAGPAIFTSLCQYSLGAVTQIFAGHVGTIQLAAVSIQISVIAGFSEGVLLGMGSALETLCGQAFGAKQIDMLGIYMQRSWIILTATALILMFLNIFATQILSLIGQQERIAQWAGQFSIWMIPMVFAYAFEFPIMKFLQAQSKIMTMAVIAGVSFATHAFLTWLVMLKLGWGLAAGAVVLNCSWWFMVVAKMMYIFWGSCGEAWSGFSWEAFKNLWAFVRLSLASGVMICLELWYFMSLILAAGYVKDAEIAVDATSICANIIGWTFMLCIGFNAAISVRVSNELGAGHPRRAKFSVLVVSITSLAIGALLTVLLILTRSQYPLLFTNNAQVQRMVYELTPVLGVTLFVNTLQPTLSGVAIGAGWQEYVAYVNIVCYYLIGIPLGLFLTFFVNWGMPGMWYGMLVGTTAQTSVLIWITARTDWDKEASVAGDRIKQLGGNKNVNVIDGYAIS</sequence>
<dbReference type="PANTHER" id="PTHR11206">
    <property type="entry name" value="MULTIDRUG RESISTANCE PROTEIN"/>
    <property type="match status" value="1"/>
</dbReference>
<feature type="transmembrane region" description="Helical" evidence="6">
    <location>
        <begin position="226"/>
        <end position="252"/>
    </location>
</feature>
<feature type="transmembrane region" description="Helical" evidence="6">
    <location>
        <begin position="317"/>
        <end position="338"/>
    </location>
</feature>
<dbReference type="GO" id="GO:0016020">
    <property type="term" value="C:membrane"/>
    <property type="evidence" value="ECO:0007669"/>
    <property type="project" value="UniProtKB-SubCell"/>
</dbReference>
<dbReference type="GO" id="GO:1990961">
    <property type="term" value="P:xenobiotic detoxification by transmembrane export across the plasma membrane"/>
    <property type="evidence" value="ECO:0007669"/>
    <property type="project" value="InterPro"/>
</dbReference>
<feature type="transmembrane region" description="Helical" evidence="6">
    <location>
        <begin position="199"/>
        <end position="220"/>
    </location>
</feature>
<dbReference type="Proteomes" id="UP001152561">
    <property type="component" value="Unassembled WGS sequence"/>
</dbReference>
<dbReference type="AlphaFoldDB" id="A0A9Q1M6N1"/>
<feature type="transmembrane region" description="Helical" evidence="6">
    <location>
        <begin position="165"/>
        <end position="187"/>
    </location>
</feature>
<evidence type="ECO:0000256" key="4">
    <source>
        <dbReference type="ARBA" id="ARBA00022989"/>
    </source>
</evidence>
<dbReference type="NCBIfam" id="TIGR00797">
    <property type="entry name" value="matE"/>
    <property type="match status" value="1"/>
</dbReference>
<evidence type="ECO:0000313" key="7">
    <source>
        <dbReference type="EMBL" id="KAJ8551504.1"/>
    </source>
</evidence>
<keyword evidence="4 6" id="KW-1133">Transmembrane helix</keyword>
<proteinExistence type="inferred from homology"/>
<accession>A0A9Q1M6N1</accession>
<feature type="transmembrane region" description="Helical" evidence="6">
    <location>
        <begin position="53"/>
        <end position="70"/>
    </location>
</feature>
<protein>
    <recommendedName>
        <fullName evidence="6">Protein DETOXIFICATION</fullName>
    </recommendedName>
    <alternativeName>
        <fullName evidence="6">Multidrug and toxic compound extrusion protein</fullName>
    </alternativeName>
</protein>
<keyword evidence="5 6" id="KW-0472">Membrane</keyword>
<dbReference type="InterPro" id="IPR045069">
    <property type="entry name" value="MATE_euk"/>
</dbReference>
<dbReference type="OrthoDB" id="2126698at2759"/>
<evidence type="ECO:0000313" key="8">
    <source>
        <dbReference type="Proteomes" id="UP001152561"/>
    </source>
</evidence>
<feature type="transmembrane region" description="Helical" evidence="6">
    <location>
        <begin position="453"/>
        <end position="472"/>
    </location>
</feature>
<keyword evidence="3 6" id="KW-0812">Transmembrane</keyword>
<keyword evidence="8" id="KW-1185">Reference proteome</keyword>
<feature type="transmembrane region" description="Helical" evidence="6">
    <location>
        <begin position="350"/>
        <end position="372"/>
    </location>
</feature>
<comment type="similarity">
    <text evidence="2 6">Belongs to the multi antimicrobial extrusion (MATE) (TC 2.A.66.1) family.</text>
</comment>
<evidence type="ECO:0000256" key="1">
    <source>
        <dbReference type="ARBA" id="ARBA00004141"/>
    </source>
</evidence>
<dbReference type="Pfam" id="PF01554">
    <property type="entry name" value="MatE"/>
    <property type="match status" value="2"/>
</dbReference>
<evidence type="ECO:0000256" key="2">
    <source>
        <dbReference type="ARBA" id="ARBA00010199"/>
    </source>
</evidence>
<comment type="subcellular location">
    <subcellularLocation>
        <location evidence="1">Membrane</location>
        <topology evidence="1">Multi-pass membrane protein</topology>
    </subcellularLocation>
</comment>
<name>A0A9Q1M6N1_9SOLA</name>
<feature type="transmembrane region" description="Helical" evidence="6">
    <location>
        <begin position="392"/>
        <end position="411"/>
    </location>
</feature>
<gene>
    <name evidence="7" type="ORF">K7X08_021519</name>
</gene>
<dbReference type="GO" id="GO:0015297">
    <property type="term" value="F:antiporter activity"/>
    <property type="evidence" value="ECO:0007669"/>
    <property type="project" value="InterPro"/>
</dbReference>
<dbReference type="EMBL" id="JAJAGQ010000010">
    <property type="protein sequence ID" value="KAJ8551504.1"/>
    <property type="molecule type" value="Genomic_DNA"/>
</dbReference>
<feature type="transmembrane region" description="Helical" evidence="6">
    <location>
        <begin position="423"/>
        <end position="447"/>
    </location>
</feature>
<reference evidence="8" key="1">
    <citation type="journal article" date="2023" name="Proc. Natl. Acad. Sci. U.S.A.">
        <title>Genomic and structural basis for evolution of tropane alkaloid biosynthesis.</title>
        <authorList>
            <person name="Wanga Y.-J."/>
            <person name="Taina T."/>
            <person name="Yua J.-Y."/>
            <person name="Lia J."/>
            <person name="Xua B."/>
            <person name="Chenc J."/>
            <person name="D'Auriad J.C."/>
            <person name="Huanga J.-P."/>
            <person name="Huanga S.-X."/>
        </authorList>
    </citation>
    <scope>NUCLEOTIDE SEQUENCE [LARGE SCALE GENOMIC DNA]</scope>
    <source>
        <strain evidence="8">cv. KIB-2019</strain>
    </source>
</reference>
<dbReference type="InterPro" id="IPR002528">
    <property type="entry name" value="MATE_fam"/>
</dbReference>
<dbReference type="CDD" id="cd13132">
    <property type="entry name" value="MATE_eukaryotic"/>
    <property type="match status" value="1"/>
</dbReference>
<comment type="caution">
    <text evidence="7">The sequence shown here is derived from an EMBL/GenBank/DDBJ whole genome shotgun (WGS) entry which is preliminary data.</text>
</comment>
<feature type="transmembrane region" description="Helical" evidence="6">
    <location>
        <begin position="273"/>
        <end position="297"/>
    </location>
</feature>
<evidence type="ECO:0000256" key="3">
    <source>
        <dbReference type="ARBA" id="ARBA00022692"/>
    </source>
</evidence>
<evidence type="ECO:0000256" key="6">
    <source>
        <dbReference type="RuleBase" id="RU004914"/>
    </source>
</evidence>
<evidence type="ECO:0000256" key="5">
    <source>
        <dbReference type="ARBA" id="ARBA00023136"/>
    </source>
</evidence>
<feature type="transmembrane region" description="Helical" evidence="6">
    <location>
        <begin position="135"/>
        <end position="159"/>
    </location>
</feature>
<organism evidence="7 8">
    <name type="scientific">Anisodus acutangulus</name>
    <dbReference type="NCBI Taxonomy" id="402998"/>
    <lineage>
        <taxon>Eukaryota</taxon>
        <taxon>Viridiplantae</taxon>
        <taxon>Streptophyta</taxon>
        <taxon>Embryophyta</taxon>
        <taxon>Tracheophyta</taxon>
        <taxon>Spermatophyta</taxon>
        <taxon>Magnoliopsida</taxon>
        <taxon>eudicotyledons</taxon>
        <taxon>Gunneridae</taxon>
        <taxon>Pentapetalae</taxon>
        <taxon>asterids</taxon>
        <taxon>lamiids</taxon>
        <taxon>Solanales</taxon>
        <taxon>Solanaceae</taxon>
        <taxon>Solanoideae</taxon>
        <taxon>Hyoscyameae</taxon>
        <taxon>Anisodus</taxon>
    </lineage>
</organism>
<dbReference type="GO" id="GO:0042910">
    <property type="term" value="F:xenobiotic transmembrane transporter activity"/>
    <property type="evidence" value="ECO:0007669"/>
    <property type="project" value="InterPro"/>
</dbReference>